<dbReference type="EMBL" id="JBHMBE010000002">
    <property type="protein sequence ID" value="MFB9645088.1"/>
    <property type="molecule type" value="Genomic_DNA"/>
</dbReference>
<evidence type="ECO:0000256" key="2">
    <source>
        <dbReference type="SAM" id="Coils"/>
    </source>
</evidence>
<feature type="coiled-coil region" evidence="2">
    <location>
        <begin position="33"/>
        <end position="63"/>
    </location>
</feature>
<sequence length="400" mass="43837">MNLKEQLKSLQTSMQGIVDGAKEAHRDLTDPEMSTLEAKAAEAVELKAKIERAEKSAELLERIGGQKYDAYDMDGNPVESNTGNRWAQKAVDGLSLLARSAGGVKSLTSGSVSVPAILSPVLIDTRPRTLLDLIPVLDPRQSNGSISRPDQNDELGFIGRPSIGRTGNGFSFIRQNVRTNNAGAVPDGGAKPTSQYTFGQVDDTYRVYANKTEHLPWRYLDDFRDLVDIVSVQLREDTLAAIEADVLSGDGEEDRFTGILETSGIQSQAFTTDLLTTLSTAKYKLLAQDRKLTGWAFNPFDLQALEMLRENGSTGAFLFKSRAEIEDFLAAPIVTSLGLPTGEAIAADWNQSELLPLGDDELVFDGKKRTDDNTFLLMFEGRYGFRVKKPFDFVKVSLSA</sequence>
<name>A0ABV5SXJ8_9MICO</name>
<dbReference type="Gene3D" id="3.30.2320.10">
    <property type="entry name" value="hypothetical protein PF0899 domain"/>
    <property type="match status" value="1"/>
</dbReference>
<dbReference type="Proteomes" id="UP001589611">
    <property type="component" value="Unassembled WGS sequence"/>
</dbReference>
<comment type="subcellular location">
    <subcellularLocation>
        <location evidence="1">Virion</location>
    </subcellularLocation>
</comment>
<comment type="caution">
    <text evidence="4">The sequence shown here is derived from an EMBL/GenBank/DDBJ whole genome shotgun (WGS) entry which is preliminary data.</text>
</comment>
<gene>
    <name evidence="4" type="ORF">ACFFPJ_04680</name>
</gene>
<organism evidence="4 5">
    <name type="scientific">Microbacterium terregens</name>
    <dbReference type="NCBI Taxonomy" id="69363"/>
    <lineage>
        <taxon>Bacteria</taxon>
        <taxon>Bacillati</taxon>
        <taxon>Actinomycetota</taxon>
        <taxon>Actinomycetes</taxon>
        <taxon>Micrococcales</taxon>
        <taxon>Microbacteriaceae</taxon>
        <taxon>Microbacterium</taxon>
    </lineage>
</organism>
<accession>A0ABV5SXJ8</accession>
<evidence type="ECO:0000259" key="3">
    <source>
        <dbReference type="Pfam" id="PF05065"/>
    </source>
</evidence>
<dbReference type="Gene3D" id="3.30.2400.10">
    <property type="entry name" value="Major capsid protein gp5"/>
    <property type="match status" value="1"/>
</dbReference>
<protein>
    <submittedName>
        <fullName evidence="4">Phage major capsid protein</fullName>
    </submittedName>
</protein>
<dbReference type="InterPro" id="IPR054612">
    <property type="entry name" value="Phage_capsid-like_C"/>
</dbReference>
<evidence type="ECO:0000313" key="5">
    <source>
        <dbReference type="Proteomes" id="UP001589611"/>
    </source>
</evidence>
<keyword evidence="5" id="KW-1185">Reference proteome</keyword>
<reference evidence="4 5" key="1">
    <citation type="submission" date="2024-09" db="EMBL/GenBank/DDBJ databases">
        <authorList>
            <person name="Sun Q."/>
            <person name="Mori K."/>
        </authorList>
    </citation>
    <scope>NUCLEOTIDE SEQUENCE [LARGE SCALE GENOMIC DNA]</scope>
    <source>
        <strain evidence="4 5">JCM 1342</strain>
    </source>
</reference>
<proteinExistence type="predicted"/>
<keyword evidence="2" id="KW-0175">Coiled coil</keyword>
<evidence type="ECO:0000313" key="4">
    <source>
        <dbReference type="EMBL" id="MFB9645088.1"/>
    </source>
</evidence>
<evidence type="ECO:0000256" key="1">
    <source>
        <dbReference type="ARBA" id="ARBA00004328"/>
    </source>
</evidence>
<dbReference type="InterPro" id="IPR024455">
    <property type="entry name" value="Phage_capsid"/>
</dbReference>
<dbReference type="NCBIfam" id="TIGR01554">
    <property type="entry name" value="major_cap_HK97"/>
    <property type="match status" value="1"/>
</dbReference>
<dbReference type="RefSeq" id="WP_344713968.1">
    <property type="nucleotide sequence ID" value="NZ_BAAAWH010000001.1"/>
</dbReference>
<feature type="domain" description="Phage capsid-like C-terminal" evidence="3">
    <location>
        <begin position="172"/>
        <end position="349"/>
    </location>
</feature>
<dbReference type="SUPFAM" id="SSF56563">
    <property type="entry name" value="Major capsid protein gp5"/>
    <property type="match status" value="1"/>
</dbReference>
<dbReference type="Pfam" id="PF05065">
    <property type="entry name" value="Phage_capsid"/>
    <property type="match status" value="1"/>
</dbReference>